<dbReference type="Pfam" id="PF01047">
    <property type="entry name" value="MarR"/>
    <property type="match status" value="1"/>
</dbReference>
<keyword evidence="6" id="KW-1185">Reference proteome</keyword>
<dbReference type="GO" id="GO:0003677">
    <property type="term" value="F:DNA binding"/>
    <property type="evidence" value="ECO:0007669"/>
    <property type="project" value="UniProtKB-KW"/>
</dbReference>
<name>A0ABT9W0Z7_9BACI</name>
<keyword evidence="3" id="KW-0804">Transcription</keyword>
<reference evidence="5 6" key="1">
    <citation type="submission" date="2023-07" db="EMBL/GenBank/DDBJ databases">
        <title>Genomic Encyclopedia of Type Strains, Phase IV (KMG-IV): sequencing the most valuable type-strain genomes for metagenomic binning, comparative biology and taxonomic classification.</title>
        <authorList>
            <person name="Goeker M."/>
        </authorList>
    </citation>
    <scope>NUCLEOTIDE SEQUENCE [LARGE SCALE GENOMIC DNA]</scope>
    <source>
        <strain evidence="5 6">DSM 12751</strain>
    </source>
</reference>
<proteinExistence type="predicted"/>
<dbReference type="SUPFAM" id="SSF46785">
    <property type="entry name" value="Winged helix' DNA-binding domain"/>
    <property type="match status" value="1"/>
</dbReference>
<evidence type="ECO:0000256" key="2">
    <source>
        <dbReference type="ARBA" id="ARBA00023125"/>
    </source>
</evidence>
<accession>A0ABT9W0Z7</accession>
<dbReference type="Gene3D" id="1.10.10.10">
    <property type="entry name" value="Winged helix-like DNA-binding domain superfamily/Winged helix DNA-binding domain"/>
    <property type="match status" value="1"/>
</dbReference>
<dbReference type="PANTHER" id="PTHR42756">
    <property type="entry name" value="TRANSCRIPTIONAL REGULATOR, MARR"/>
    <property type="match status" value="1"/>
</dbReference>
<dbReference type="Proteomes" id="UP001235840">
    <property type="component" value="Unassembled WGS sequence"/>
</dbReference>
<dbReference type="PANTHER" id="PTHR42756:SF1">
    <property type="entry name" value="TRANSCRIPTIONAL REPRESSOR OF EMRAB OPERON"/>
    <property type="match status" value="1"/>
</dbReference>
<dbReference type="EMBL" id="JAUSTY010000009">
    <property type="protein sequence ID" value="MDQ0166515.1"/>
    <property type="molecule type" value="Genomic_DNA"/>
</dbReference>
<dbReference type="InterPro" id="IPR000835">
    <property type="entry name" value="HTH_MarR-typ"/>
</dbReference>
<dbReference type="InterPro" id="IPR036388">
    <property type="entry name" value="WH-like_DNA-bd_sf"/>
</dbReference>
<keyword evidence="1" id="KW-0805">Transcription regulation</keyword>
<evidence type="ECO:0000259" key="4">
    <source>
        <dbReference type="PROSITE" id="PS50995"/>
    </source>
</evidence>
<sequence>MKSEEQRKKEISNAFLGAVYAYTEYEKETHFLKTKDGKQIYYAEIHLISTIKENEGIHITGLADKLGVTIGAVSQLLIKLERKGLIQKEKDPKNQSRFLIKLTTEGEKTHENHLKFHEEFDSLLFASVQGEPKEKVDFLERFLLEVCEKLEKKIKK</sequence>
<evidence type="ECO:0000313" key="5">
    <source>
        <dbReference type="EMBL" id="MDQ0166515.1"/>
    </source>
</evidence>
<keyword evidence="2 5" id="KW-0238">DNA-binding</keyword>
<feature type="domain" description="HTH marR-type" evidence="4">
    <location>
        <begin position="1"/>
        <end position="148"/>
    </location>
</feature>
<dbReference type="RefSeq" id="WP_307394785.1">
    <property type="nucleotide sequence ID" value="NZ_BAAADK010000045.1"/>
</dbReference>
<dbReference type="SMART" id="SM00347">
    <property type="entry name" value="HTH_MARR"/>
    <property type="match status" value="1"/>
</dbReference>
<gene>
    <name evidence="5" type="ORF">J2S11_002419</name>
</gene>
<dbReference type="PROSITE" id="PS50995">
    <property type="entry name" value="HTH_MARR_2"/>
    <property type="match status" value="1"/>
</dbReference>
<evidence type="ECO:0000256" key="3">
    <source>
        <dbReference type="ARBA" id="ARBA00023163"/>
    </source>
</evidence>
<protein>
    <submittedName>
        <fullName evidence="5">DNA-binding MarR family transcriptional regulator</fullName>
    </submittedName>
</protein>
<organism evidence="5 6">
    <name type="scientific">Caldalkalibacillus horti</name>
    <dbReference type="NCBI Taxonomy" id="77523"/>
    <lineage>
        <taxon>Bacteria</taxon>
        <taxon>Bacillati</taxon>
        <taxon>Bacillota</taxon>
        <taxon>Bacilli</taxon>
        <taxon>Bacillales</taxon>
        <taxon>Bacillaceae</taxon>
        <taxon>Caldalkalibacillus</taxon>
    </lineage>
</organism>
<dbReference type="InterPro" id="IPR036390">
    <property type="entry name" value="WH_DNA-bd_sf"/>
</dbReference>
<comment type="caution">
    <text evidence="5">The sequence shown here is derived from an EMBL/GenBank/DDBJ whole genome shotgun (WGS) entry which is preliminary data.</text>
</comment>
<evidence type="ECO:0000313" key="6">
    <source>
        <dbReference type="Proteomes" id="UP001235840"/>
    </source>
</evidence>
<evidence type="ECO:0000256" key="1">
    <source>
        <dbReference type="ARBA" id="ARBA00023015"/>
    </source>
</evidence>